<gene>
    <name evidence="1" type="ORF">RclHR1_04530004</name>
</gene>
<keyword evidence="2" id="KW-1185">Reference proteome</keyword>
<protein>
    <submittedName>
        <fullName evidence="1">Uncharacterized protein</fullName>
    </submittedName>
</protein>
<organism evidence="1 2">
    <name type="scientific">Rhizophagus clarus</name>
    <dbReference type="NCBI Taxonomy" id="94130"/>
    <lineage>
        <taxon>Eukaryota</taxon>
        <taxon>Fungi</taxon>
        <taxon>Fungi incertae sedis</taxon>
        <taxon>Mucoromycota</taxon>
        <taxon>Glomeromycotina</taxon>
        <taxon>Glomeromycetes</taxon>
        <taxon>Glomerales</taxon>
        <taxon>Glomeraceae</taxon>
        <taxon>Rhizophagus</taxon>
    </lineage>
</organism>
<dbReference type="STRING" id="94130.A0A2Z6S0G7"/>
<comment type="caution">
    <text evidence="1">The sequence shown here is derived from an EMBL/GenBank/DDBJ whole genome shotgun (WGS) entry which is preliminary data.</text>
</comment>
<dbReference type="AlphaFoldDB" id="A0A2Z6S0G7"/>
<accession>A0A2Z6S0G7</accession>
<evidence type="ECO:0000313" key="2">
    <source>
        <dbReference type="Proteomes" id="UP000247702"/>
    </source>
</evidence>
<name>A0A2Z6S0G7_9GLOM</name>
<evidence type="ECO:0000313" key="1">
    <source>
        <dbReference type="EMBL" id="GBC02262.1"/>
    </source>
</evidence>
<sequence>MVSEGLGQIAKIVAHDVRGKKIVLPSFNPMFHELIRIKSGKANGARYHPIRAGHTAYEAMKGLLWSQRDNCYVGYLDFEDEKEELQPFIMQCEKELQEENTSNSPNLKDNNQDLATQMHQIIWHSATSNLECIGIHTYGSVCNDAKENRNHIKVLINMLFYDLI</sequence>
<proteinExistence type="predicted"/>
<reference evidence="1 2" key="1">
    <citation type="submission" date="2017-11" db="EMBL/GenBank/DDBJ databases">
        <title>The genome of Rhizophagus clarus HR1 reveals common genetic basis of auxotrophy among arbuscular mycorrhizal fungi.</title>
        <authorList>
            <person name="Kobayashi Y."/>
        </authorList>
    </citation>
    <scope>NUCLEOTIDE SEQUENCE [LARGE SCALE GENOMIC DNA]</scope>
    <source>
        <strain evidence="1 2">HR1</strain>
    </source>
</reference>
<dbReference type="Proteomes" id="UP000247702">
    <property type="component" value="Unassembled WGS sequence"/>
</dbReference>
<dbReference type="EMBL" id="BEXD01003819">
    <property type="protein sequence ID" value="GBC02262.1"/>
    <property type="molecule type" value="Genomic_DNA"/>
</dbReference>